<dbReference type="Proteomes" id="UP000261284">
    <property type="component" value="Unassembled WGS sequence"/>
</dbReference>
<sequence>MDGSNGFTILFSFNDERKEFPFINGSDRFQAYVTRKDMDVPVYFVTRLHRYDVYEVTALIASYQLTRAETKPGVHNWMEIRTRQSNAFMEAIGQAIDAQEKAGVKMVY</sequence>
<proteinExistence type="predicted"/>
<dbReference type="AlphaFoldDB" id="A0A3E1NEU9"/>
<comment type="caution">
    <text evidence="1">The sequence shown here is derived from an EMBL/GenBank/DDBJ whole genome shotgun (WGS) entry which is preliminary data.</text>
</comment>
<name>A0A3E1NEU9_9BACT</name>
<protein>
    <submittedName>
        <fullName evidence="1">Uncharacterized protein</fullName>
    </submittedName>
</protein>
<keyword evidence="2" id="KW-1185">Reference proteome</keyword>
<gene>
    <name evidence="1" type="ORF">DXN05_20580</name>
</gene>
<reference evidence="1 2" key="1">
    <citation type="submission" date="2018-08" db="EMBL/GenBank/DDBJ databases">
        <title>Chitinophagaceae sp. K23C18032701, a novel bacterium isolated from forest soil.</title>
        <authorList>
            <person name="Wang C."/>
        </authorList>
    </citation>
    <scope>NUCLEOTIDE SEQUENCE [LARGE SCALE GENOMIC DNA]</scope>
    <source>
        <strain evidence="1 2">K23C18032701</strain>
    </source>
</reference>
<accession>A0A3E1NEU9</accession>
<organism evidence="1 2">
    <name type="scientific">Deminuibacter soli</name>
    <dbReference type="NCBI Taxonomy" id="2291815"/>
    <lineage>
        <taxon>Bacteria</taxon>
        <taxon>Pseudomonadati</taxon>
        <taxon>Bacteroidota</taxon>
        <taxon>Chitinophagia</taxon>
        <taxon>Chitinophagales</taxon>
        <taxon>Chitinophagaceae</taxon>
        <taxon>Deminuibacter</taxon>
    </lineage>
</organism>
<evidence type="ECO:0000313" key="1">
    <source>
        <dbReference type="EMBL" id="RFM26308.1"/>
    </source>
</evidence>
<dbReference type="EMBL" id="QTJU01000010">
    <property type="protein sequence ID" value="RFM26308.1"/>
    <property type="molecule type" value="Genomic_DNA"/>
</dbReference>
<dbReference type="RefSeq" id="WP_116849180.1">
    <property type="nucleotide sequence ID" value="NZ_QTJU01000010.1"/>
</dbReference>
<evidence type="ECO:0000313" key="2">
    <source>
        <dbReference type="Proteomes" id="UP000261284"/>
    </source>
</evidence>